<dbReference type="InterPro" id="IPR023393">
    <property type="entry name" value="START-like_dom_sf"/>
</dbReference>
<protein>
    <recommendedName>
        <fullName evidence="4">Coenzyme Q-binding protein COQ10 START domain-containing protein</fullName>
    </recommendedName>
</protein>
<dbReference type="InterPro" id="IPR005031">
    <property type="entry name" value="COQ10_START"/>
</dbReference>
<evidence type="ECO:0000313" key="6">
    <source>
        <dbReference type="Proteomes" id="UP000268321"/>
    </source>
</evidence>
<dbReference type="CDD" id="cd07813">
    <property type="entry name" value="COQ10p_like"/>
    <property type="match status" value="1"/>
</dbReference>
<evidence type="ECO:0000256" key="2">
    <source>
        <dbReference type="ARBA" id="ARBA00011814"/>
    </source>
</evidence>
<dbReference type="Pfam" id="PF03364">
    <property type="entry name" value="Polyketide_cyc"/>
    <property type="match status" value="1"/>
</dbReference>
<feature type="domain" description="Coenzyme Q-binding protein COQ10 START" evidence="4">
    <location>
        <begin position="34"/>
        <end position="168"/>
    </location>
</feature>
<dbReference type="OrthoDB" id="292693at2759"/>
<evidence type="ECO:0000313" key="5">
    <source>
        <dbReference type="EMBL" id="RKP30889.1"/>
    </source>
</evidence>
<evidence type="ECO:0000259" key="4">
    <source>
        <dbReference type="Pfam" id="PF03364"/>
    </source>
</evidence>
<comment type="subunit">
    <text evidence="2">Interacts with coenzyme Q.</text>
</comment>
<organism evidence="5 6">
    <name type="scientific">Metschnikowia bicuspidata</name>
    <dbReference type="NCBI Taxonomy" id="27322"/>
    <lineage>
        <taxon>Eukaryota</taxon>
        <taxon>Fungi</taxon>
        <taxon>Dikarya</taxon>
        <taxon>Ascomycota</taxon>
        <taxon>Saccharomycotina</taxon>
        <taxon>Pichiomycetes</taxon>
        <taxon>Metschnikowiaceae</taxon>
        <taxon>Metschnikowia</taxon>
    </lineage>
</organism>
<dbReference type="SUPFAM" id="SSF55961">
    <property type="entry name" value="Bet v1-like"/>
    <property type="match status" value="1"/>
</dbReference>
<dbReference type="GO" id="GO:0045333">
    <property type="term" value="P:cellular respiration"/>
    <property type="evidence" value="ECO:0007669"/>
    <property type="project" value="InterPro"/>
</dbReference>
<keyword evidence="6" id="KW-1185">Reference proteome</keyword>
<dbReference type="Proteomes" id="UP000268321">
    <property type="component" value="Unassembled WGS sequence"/>
</dbReference>
<dbReference type="PANTHER" id="PTHR12901:SF10">
    <property type="entry name" value="COENZYME Q-BINDING PROTEIN COQ10, MITOCHONDRIAL"/>
    <property type="match status" value="1"/>
</dbReference>
<evidence type="ECO:0000256" key="3">
    <source>
        <dbReference type="ARBA" id="ARBA00024947"/>
    </source>
</evidence>
<dbReference type="Gene3D" id="3.30.530.20">
    <property type="match status" value="1"/>
</dbReference>
<dbReference type="PANTHER" id="PTHR12901">
    <property type="entry name" value="SPERM PROTEIN HOMOLOG"/>
    <property type="match status" value="1"/>
</dbReference>
<comment type="similarity">
    <text evidence="1">Belongs to the COQ10 family.</text>
</comment>
<comment type="function">
    <text evidence="3">Required for the function of coenzyme Q in the respiratory chain. May serve as a chaperone or may be involved in the transport of Q6 from its site of synthesis to the catalytic sites of the respiratory complexes.</text>
</comment>
<proteinExistence type="inferred from homology"/>
<dbReference type="GO" id="GO:0048039">
    <property type="term" value="F:ubiquinone binding"/>
    <property type="evidence" value="ECO:0007669"/>
    <property type="project" value="InterPro"/>
</dbReference>
<dbReference type="InterPro" id="IPR044996">
    <property type="entry name" value="COQ10-like"/>
</dbReference>
<accession>A0A4V1J356</accession>
<gene>
    <name evidence="5" type="ORF">METBISCDRAFT_15303</name>
</gene>
<evidence type="ECO:0000256" key="1">
    <source>
        <dbReference type="ARBA" id="ARBA00006885"/>
    </source>
</evidence>
<dbReference type="EMBL" id="ML004450">
    <property type="protein sequence ID" value="RKP30889.1"/>
    <property type="molecule type" value="Genomic_DNA"/>
</dbReference>
<dbReference type="AlphaFoldDB" id="A0A4V1J356"/>
<reference evidence="6" key="1">
    <citation type="journal article" date="2018" name="Nat. Microbiol.">
        <title>Leveraging single-cell genomics to expand the fungal tree of life.</title>
        <authorList>
            <person name="Ahrendt S.R."/>
            <person name="Quandt C.A."/>
            <person name="Ciobanu D."/>
            <person name="Clum A."/>
            <person name="Salamov A."/>
            <person name="Andreopoulos B."/>
            <person name="Cheng J.F."/>
            <person name="Woyke T."/>
            <person name="Pelin A."/>
            <person name="Henrissat B."/>
            <person name="Reynolds N.K."/>
            <person name="Benny G.L."/>
            <person name="Smith M.E."/>
            <person name="James T.Y."/>
            <person name="Grigoriev I.V."/>
        </authorList>
    </citation>
    <scope>NUCLEOTIDE SEQUENCE [LARGE SCALE GENOMIC DNA]</scope>
    <source>
        <strain evidence="6">Baker2002</strain>
    </source>
</reference>
<name>A0A4V1J356_9ASCO</name>
<sequence>MYRSPVLLIQPRRHLFSSIPGKDTPTTYRLSKRVAVPPSILFQVVSDVARYREFVPFVTESFIDDRDEITELPTQGGFRVGWKEFDERFVCKLECTKDKRVVAESLTTQLFHHLRNEWTFQPAPSRLSKELQTIVYFTLRFQFKNLLYNAVSSLFQDRVCQIMMEAFEKRAKDLEKMT</sequence>
<dbReference type="GO" id="GO:0005739">
    <property type="term" value="C:mitochondrion"/>
    <property type="evidence" value="ECO:0007669"/>
    <property type="project" value="TreeGrafter"/>
</dbReference>